<feature type="transmembrane region" description="Helical" evidence="1">
    <location>
        <begin position="63"/>
        <end position="80"/>
    </location>
</feature>
<keyword evidence="1" id="KW-0812">Transmembrane</keyword>
<gene>
    <name evidence="2" type="ORF">HJO_05420</name>
</gene>
<comment type="caution">
    <text evidence="2">The sequence shown here is derived from an EMBL/GenBank/DDBJ whole genome shotgun (WGS) entry which is preliminary data.</text>
</comment>
<dbReference type="Pfam" id="PF11335">
    <property type="entry name" value="DUF3137"/>
    <property type="match status" value="1"/>
</dbReference>
<name>A0A059FRG8_9PROT</name>
<dbReference type="eggNOG" id="COG0457">
    <property type="taxonomic scope" value="Bacteria"/>
</dbReference>
<evidence type="ECO:0000313" key="2">
    <source>
        <dbReference type="EMBL" id="KCZ93269.1"/>
    </source>
</evidence>
<keyword evidence="3" id="KW-1185">Reference proteome</keyword>
<organism evidence="2 3">
    <name type="scientific">Hyphomonas johnsonii MHS-2</name>
    <dbReference type="NCBI Taxonomy" id="1280950"/>
    <lineage>
        <taxon>Bacteria</taxon>
        <taxon>Pseudomonadati</taxon>
        <taxon>Pseudomonadota</taxon>
        <taxon>Alphaproteobacteria</taxon>
        <taxon>Hyphomonadales</taxon>
        <taxon>Hyphomonadaceae</taxon>
        <taxon>Hyphomonas</taxon>
    </lineage>
</organism>
<dbReference type="OrthoDB" id="4960523at2"/>
<dbReference type="STRING" id="1280950.HJO_05420"/>
<dbReference type="RefSeq" id="WP_051618306.1">
    <property type="nucleotide sequence ID" value="NZ_ARYK01000002.1"/>
</dbReference>
<keyword evidence="1" id="KW-0472">Membrane</keyword>
<keyword evidence="1" id="KW-1133">Transmembrane helix</keyword>
<evidence type="ECO:0008006" key="4">
    <source>
        <dbReference type="Google" id="ProtNLM"/>
    </source>
</evidence>
<reference evidence="2 3" key="1">
    <citation type="journal article" date="2014" name="Antonie Van Leeuwenhoek">
        <title>Hyphomonas beringensis sp. nov. and Hyphomonas chukchiensis sp. nov., isolated from surface seawater of the Bering Sea and Chukchi Sea.</title>
        <authorList>
            <person name="Li C."/>
            <person name="Lai Q."/>
            <person name="Li G."/>
            <person name="Dong C."/>
            <person name="Wang J."/>
            <person name="Liao Y."/>
            <person name="Shao Z."/>
        </authorList>
    </citation>
    <scope>NUCLEOTIDE SEQUENCE [LARGE SCALE GENOMIC DNA]</scope>
    <source>
        <strain evidence="2 3">MHS-2</strain>
    </source>
</reference>
<accession>A0A059FRG8</accession>
<dbReference type="AlphaFoldDB" id="A0A059FRG8"/>
<evidence type="ECO:0000256" key="1">
    <source>
        <dbReference type="SAM" id="Phobius"/>
    </source>
</evidence>
<dbReference type="PATRIC" id="fig|1280950.3.peg.1091"/>
<evidence type="ECO:0000313" key="3">
    <source>
        <dbReference type="Proteomes" id="UP000025171"/>
    </source>
</evidence>
<feature type="transmembrane region" description="Helical" evidence="1">
    <location>
        <begin position="86"/>
        <end position="103"/>
    </location>
</feature>
<protein>
    <recommendedName>
        <fullName evidence="4">Galanin</fullName>
    </recommendedName>
</protein>
<dbReference type="Proteomes" id="UP000025171">
    <property type="component" value="Unassembled WGS sequence"/>
</dbReference>
<sequence length="344" mass="38453">MTDHTPDLPGGNPDPVEPEIVNALSGLPEGFGHFARVFQDEIRPALQAREGDRIAAVAKARQARYVGGAVGVLGVLLGLFVAKMPFLAFVGAIVGFSFVWWGGRDLAHLGKEAKALLVTPVARQFELGFNAEPGQVDSIHKLREIGIVPAWDRDSYEDLVTGQRKGVDFELFEAHLEERRQSTDAKGRTRTHWVTVFRGQCLRFAFDKTFYGRTLVTRDAGFFNRFGGGKGMQKAALEDPEFEKIFEVYTTDQVESRFLLTPDLMQKLVDMEKAFHGGKLKCCFDEGELFITLQGSDLFEPGSMFKRLDDPERVRELLKDFAAVFNIIDAVMANRRERDQGMGA</sequence>
<dbReference type="EMBL" id="ARYK01000002">
    <property type="protein sequence ID" value="KCZ93269.1"/>
    <property type="molecule type" value="Genomic_DNA"/>
</dbReference>
<dbReference type="InterPro" id="IPR021484">
    <property type="entry name" value="DUF3137"/>
</dbReference>
<proteinExistence type="predicted"/>